<evidence type="ECO:0000313" key="2">
    <source>
        <dbReference type="EMBL" id="KEA63657.1"/>
    </source>
</evidence>
<protein>
    <submittedName>
        <fullName evidence="2">Transcriptional regulator, MarR family</fullName>
    </submittedName>
</protein>
<dbReference type="SUPFAM" id="SSF46785">
    <property type="entry name" value="Winged helix' DNA-binding domain"/>
    <property type="match status" value="1"/>
</dbReference>
<dbReference type="EMBL" id="JMQN01000030">
    <property type="protein sequence ID" value="KEA63657.1"/>
    <property type="molecule type" value="Genomic_DNA"/>
</dbReference>
<dbReference type="OrthoDB" id="32523at2"/>
<organism evidence="2 3">
    <name type="scientific">Marinobacterium lacunae</name>
    <dbReference type="NCBI Taxonomy" id="1232683"/>
    <lineage>
        <taxon>Bacteria</taxon>
        <taxon>Pseudomonadati</taxon>
        <taxon>Pseudomonadota</taxon>
        <taxon>Gammaproteobacteria</taxon>
        <taxon>Oceanospirillales</taxon>
        <taxon>Oceanospirillaceae</taxon>
        <taxon>Marinobacterium</taxon>
    </lineage>
</organism>
<gene>
    <name evidence="2" type="ORF">ADIMK_2113</name>
</gene>
<feature type="domain" description="HTH marR-type" evidence="1">
    <location>
        <begin position="24"/>
        <end position="157"/>
    </location>
</feature>
<evidence type="ECO:0000259" key="1">
    <source>
        <dbReference type="PROSITE" id="PS50995"/>
    </source>
</evidence>
<dbReference type="InterPro" id="IPR000835">
    <property type="entry name" value="HTH_MarR-typ"/>
</dbReference>
<dbReference type="PANTHER" id="PTHR33164">
    <property type="entry name" value="TRANSCRIPTIONAL REGULATOR, MARR FAMILY"/>
    <property type="match status" value="1"/>
</dbReference>
<dbReference type="AlphaFoldDB" id="A0A081FYQ2"/>
<dbReference type="InterPro" id="IPR036388">
    <property type="entry name" value="WH-like_DNA-bd_sf"/>
</dbReference>
<keyword evidence="3" id="KW-1185">Reference proteome</keyword>
<dbReference type="PROSITE" id="PS50995">
    <property type="entry name" value="HTH_MARR_2"/>
    <property type="match status" value="1"/>
</dbReference>
<dbReference type="PRINTS" id="PR00598">
    <property type="entry name" value="HTHMARR"/>
</dbReference>
<dbReference type="Proteomes" id="UP000028252">
    <property type="component" value="Unassembled WGS sequence"/>
</dbReference>
<comment type="caution">
    <text evidence="2">The sequence shown here is derived from an EMBL/GenBank/DDBJ whole genome shotgun (WGS) entry which is preliminary data.</text>
</comment>
<proteinExistence type="predicted"/>
<dbReference type="STRING" id="1232683.ADIMK_2113"/>
<dbReference type="InterPro" id="IPR036390">
    <property type="entry name" value="WH_DNA-bd_sf"/>
</dbReference>
<dbReference type="GO" id="GO:0003700">
    <property type="term" value="F:DNA-binding transcription factor activity"/>
    <property type="evidence" value="ECO:0007669"/>
    <property type="project" value="InterPro"/>
</dbReference>
<dbReference type="InterPro" id="IPR039422">
    <property type="entry name" value="MarR/SlyA-like"/>
</dbReference>
<dbReference type="PANTHER" id="PTHR33164:SF43">
    <property type="entry name" value="HTH-TYPE TRANSCRIPTIONAL REPRESSOR YETL"/>
    <property type="match status" value="1"/>
</dbReference>
<dbReference type="SMART" id="SM00347">
    <property type="entry name" value="HTH_MARR"/>
    <property type="match status" value="1"/>
</dbReference>
<dbReference type="PATRIC" id="fig|1232683.4.peg.2072"/>
<reference evidence="2 3" key="1">
    <citation type="submission" date="2014-04" db="EMBL/GenBank/DDBJ databases">
        <title>Marinobacterium kochiensis sp. nov., isolated from sediment sample collected from Kochi backwaters in Kerala, India.</title>
        <authorList>
            <person name="Singh A."/>
            <person name="Pinnaka A.K."/>
        </authorList>
    </citation>
    <scope>NUCLEOTIDE SEQUENCE [LARGE SCALE GENOMIC DNA]</scope>
    <source>
        <strain evidence="2 3">AK27</strain>
    </source>
</reference>
<dbReference type="eggNOG" id="COG1846">
    <property type="taxonomic scope" value="Bacteria"/>
</dbReference>
<dbReference type="Gene3D" id="1.10.10.10">
    <property type="entry name" value="Winged helix-like DNA-binding domain superfamily/Winged helix DNA-binding domain"/>
    <property type="match status" value="1"/>
</dbReference>
<dbReference type="GO" id="GO:0006950">
    <property type="term" value="P:response to stress"/>
    <property type="evidence" value="ECO:0007669"/>
    <property type="project" value="TreeGrafter"/>
</dbReference>
<accession>A0A081FYQ2</accession>
<sequence length="164" mass="18863">MGFAVKTDDDAKPGDADIDFGTLHELTGYWLRRAQLNTYRNVRNFFFDEFEMTPGLFGVLEIVFRNPGLTQTAVANAMGNDRSAMVAIIDKLEKRGLIERRPSPVDRRSKALYMTTQGEAFQARVRSRALQHNQQFFDLLTVEEHQQFVDMLKRVAERADESRC</sequence>
<dbReference type="Pfam" id="PF01047">
    <property type="entry name" value="MarR"/>
    <property type="match status" value="1"/>
</dbReference>
<evidence type="ECO:0000313" key="3">
    <source>
        <dbReference type="Proteomes" id="UP000028252"/>
    </source>
</evidence>
<name>A0A081FYQ2_9GAMM</name>